<dbReference type="AlphaFoldDB" id="A0A3N0DHS2"/>
<protein>
    <submittedName>
        <fullName evidence="2">Uncharacterized protein</fullName>
    </submittedName>
</protein>
<name>A0A3N0DHS2_SINP1</name>
<organism evidence="2 3">
    <name type="scientific">Sinomicrobium pectinilyticum</name>
    <dbReference type="NCBI Taxonomy" id="1084421"/>
    <lineage>
        <taxon>Bacteria</taxon>
        <taxon>Pseudomonadati</taxon>
        <taxon>Bacteroidota</taxon>
        <taxon>Flavobacteriia</taxon>
        <taxon>Flavobacteriales</taxon>
        <taxon>Flavobacteriaceae</taxon>
        <taxon>Sinomicrobium</taxon>
    </lineage>
</organism>
<evidence type="ECO:0000313" key="2">
    <source>
        <dbReference type="EMBL" id="RNL75244.1"/>
    </source>
</evidence>
<dbReference type="EMBL" id="RJTM01000170">
    <property type="protein sequence ID" value="RNL75244.1"/>
    <property type="molecule type" value="Genomic_DNA"/>
</dbReference>
<comment type="caution">
    <text evidence="2">The sequence shown here is derived from an EMBL/GenBank/DDBJ whole genome shotgun (WGS) entry which is preliminary data.</text>
</comment>
<sequence>MTTFGQTPGDNNQTVLGKPEEQAVKQRHNAGPSSLTFVSDESKARQLAESDIKNGTPFLLLMGGIAPVMVETDPEFEKKYGIFFYEYGCTGPDDKMLTAYNETVFDFLTDTFGKKWMREVRDDVIGLKAWKRKR</sequence>
<accession>A0A3N0DHS2</accession>
<dbReference type="Proteomes" id="UP000267469">
    <property type="component" value="Unassembled WGS sequence"/>
</dbReference>
<feature type="compositionally biased region" description="Polar residues" evidence="1">
    <location>
        <begin position="1"/>
        <end position="15"/>
    </location>
</feature>
<keyword evidence="3" id="KW-1185">Reference proteome</keyword>
<reference evidence="2 3" key="1">
    <citation type="submission" date="2018-10" db="EMBL/GenBank/DDBJ databases">
        <title>Sinomicrobium pectinilyticum sp. nov., a pectinase-producing bacterium isolated from alkaline and saline soil, and emended description of the genus Sinomicrobium.</title>
        <authorList>
            <person name="Cheng B."/>
            <person name="Li C."/>
            <person name="Lai Q."/>
            <person name="Du M."/>
            <person name="Shao Z."/>
            <person name="Xu P."/>
            <person name="Yang C."/>
        </authorList>
    </citation>
    <scope>NUCLEOTIDE SEQUENCE [LARGE SCALE GENOMIC DNA]</scope>
    <source>
        <strain evidence="2 3">5DNS001</strain>
    </source>
</reference>
<gene>
    <name evidence="2" type="ORF">ED312_21720</name>
</gene>
<feature type="region of interest" description="Disordered" evidence="1">
    <location>
        <begin position="1"/>
        <end position="38"/>
    </location>
</feature>
<evidence type="ECO:0000313" key="3">
    <source>
        <dbReference type="Proteomes" id="UP000267469"/>
    </source>
</evidence>
<evidence type="ECO:0000256" key="1">
    <source>
        <dbReference type="SAM" id="MobiDB-lite"/>
    </source>
</evidence>
<proteinExistence type="predicted"/>